<sequence length="187" mass="21769">MNLLLSDGHQFIQYYSQRRVCYPDYGLGKYLVDKLNLYDGVQNVESIADFCFDGCPPIEMPIKIDVICDDVLYIERNIEDCPENLRSKILDTVIIEAVNLLTMYNDSLRFKLSLKQGKTNFYMREASKIKVFTGSGLFSIRAKKPVAIRAFMKTKLKSIFDARAAMCWDSRYLAKTNRFYKKMIEYV</sequence>
<proteinExistence type="predicted"/>
<dbReference type="EMBL" id="BK016184">
    <property type="protein sequence ID" value="DAG00938.1"/>
    <property type="molecule type" value="Genomic_DNA"/>
</dbReference>
<evidence type="ECO:0000313" key="1">
    <source>
        <dbReference type="EMBL" id="DAG00938.1"/>
    </source>
</evidence>
<accession>A0A8S5V2F8</accession>
<name>A0A8S5V2F8_9CAUD</name>
<organism evidence="1">
    <name type="scientific">CrAss-like virus sp. ctelJ1</name>
    <dbReference type="NCBI Taxonomy" id="2825838"/>
    <lineage>
        <taxon>Viruses</taxon>
        <taxon>Duplodnaviria</taxon>
        <taxon>Heunggongvirae</taxon>
        <taxon>Uroviricota</taxon>
        <taxon>Caudoviricetes</taxon>
        <taxon>Crassvirales</taxon>
    </lineage>
</organism>
<protein>
    <submittedName>
        <fullName evidence="1">Uncharacterized protein</fullName>
    </submittedName>
</protein>
<reference evidence="1" key="1">
    <citation type="journal article" date="2021" name="Proc. Natl. Acad. Sci. U.S.A.">
        <title>A Catalog of Tens of Thousands of Viruses from Human Metagenomes Reveals Hidden Associations with Chronic Diseases.</title>
        <authorList>
            <person name="Tisza M.J."/>
            <person name="Buck C.B."/>
        </authorList>
    </citation>
    <scope>NUCLEOTIDE SEQUENCE</scope>
    <source>
        <strain evidence="1">CtelJ1</strain>
    </source>
</reference>